<dbReference type="EMBL" id="FJOF01000018">
    <property type="protein sequence ID" value="CZR49644.1"/>
    <property type="molecule type" value="Genomic_DNA"/>
</dbReference>
<organism evidence="2 3">
    <name type="scientific">Fusarium proliferatum (strain ET1)</name>
    <name type="common">Orchid endophyte fungus</name>
    <dbReference type="NCBI Taxonomy" id="1227346"/>
    <lineage>
        <taxon>Eukaryota</taxon>
        <taxon>Fungi</taxon>
        <taxon>Dikarya</taxon>
        <taxon>Ascomycota</taxon>
        <taxon>Pezizomycotina</taxon>
        <taxon>Sordariomycetes</taxon>
        <taxon>Hypocreomycetidae</taxon>
        <taxon>Hypocreales</taxon>
        <taxon>Nectriaceae</taxon>
        <taxon>Fusarium</taxon>
        <taxon>Fusarium fujikuroi species complex</taxon>
    </lineage>
</organism>
<name>A0A1L7WAK6_FUSPR</name>
<sequence length="196" mass="21876">MKSFSPFFRPGLRAAAYAAFSQLSQSERAVREESQLSVCRDTLEETLLILHPECHLALKLQDALDEVRRRSLAMLSKENSEQRGSDSGPHQAPHSTRDYCAYKYLDKISCTPDRSYSAPTSNIETTVIEDNNNAIAAPEIRAAKPVNRPAVSNNNIRKPPHAGKKHLLEASMPPAKRRKVGRNHLRLDADVSDISM</sequence>
<reference evidence="3" key="1">
    <citation type="journal article" date="2016" name="Genome Biol. Evol.">
        <title>Comparative 'omics' of the Fusarium fujikuroi species complex highlights differences in genetic potential and metabolite synthesis.</title>
        <authorList>
            <person name="Niehaus E.-M."/>
            <person name="Muensterkoetter M."/>
            <person name="Proctor R.H."/>
            <person name="Brown D.W."/>
            <person name="Sharon A."/>
            <person name="Idan Y."/>
            <person name="Oren-Young L."/>
            <person name="Sieber C.M."/>
            <person name="Novak O."/>
            <person name="Pencik A."/>
            <person name="Tarkowska D."/>
            <person name="Hromadova K."/>
            <person name="Freeman S."/>
            <person name="Maymon M."/>
            <person name="Elazar M."/>
            <person name="Youssef S.A."/>
            <person name="El-Shabrawy E.S.M."/>
            <person name="Shalaby A.B.A."/>
            <person name="Houterman P."/>
            <person name="Brock N.L."/>
            <person name="Burkhardt I."/>
            <person name="Tsavkelova E.A."/>
            <person name="Dickschat J.S."/>
            <person name="Galuszka P."/>
            <person name="Gueldener U."/>
            <person name="Tudzynski B."/>
        </authorList>
    </citation>
    <scope>NUCLEOTIDE SEQUENCE [LARGE SCALE GENOMIC DNA]</scope>
    <source>
        <strain evidence="3">ET1</strain>
    </source>
</reference>
<accession>A0A1L7WAK6</accession>
<proteinExistence type="predicted"/>
<dbReference type="GeneID" id="42059734"/>
<evidence type="ECO:0000313" key="3">
    <source>
        <dbReference type="Proteomes" id="UP000183971"/>
    </source>
</evidence>
<dbReference type="VEuPathDB" id="FungiDB:FPRO_14877"/>
<dbReference type="Proteomes" id="UP000183971">
    <property type="component" value="Unassembled WGS sequence"/>
</dbReference>
<keyword evidence="3" id="KW-1185">Reference proteome</keyword>
<evidence type="ECO:0000313" key="2">
    <source>
        <dbReference type="EMBL" id="CZR49644.1"/>
    </source>
</evidence>
<dbReference type="RefSeq" id="XP_031090143.1">
    <property type="nucleotide sequence ID" value="XM_031224933.1"/>
</dbReference>
<gene>
    <name evidence="2" type="ORF">FPRO_14877</name>
</gene>
<comment type="caution">
    <text evidence="2">The sequence shown here is derived from an EMBL/GenBank/DDBJ whole genome shotgun (WGS) entry which is preliminary data.</text>
</comment>
<dbReference type="AlphaFoldDB" id="A0A1L7WAK6"/>
<feature type="region of interest" description="Disordered" evidence="1">
    <location>
        <begin position="76"/>
        <end position="95"/>
    </location>
</feature>
<protein>
    <submittedName>
        <fullName evidence="2">Uncharacterized protein</fullName>
    </submittedName>
</protein>
<evidence type="ECO:0000256" key="1">
    <source>
        <dbReference type="SAM" id="MobiDB-lite"/>
    </source>
</evidence>